<keyword evidence="3" id="KW-1185">Reference proteome</keyword>
<keyword evidence="1" id="KW-0472">Membrane</keyword>
<reference evidence="2 3" key="1">
    <citation type="submission" date="2020-01" db="EMBL/GenBank/DDBJ databases">
        <title>Comparative genomics of meat spoilage bacteria.</title>
        <authorList>
            <person name="Hilgarth M."/>
            <person name="Vogel R.F."/>
        </authorList>
    </citation>
    <scope>NUCLEOTIDE SEQUENCE [LARGE SCALE GENOMIC DNA]</scope>
    <source>
        <strain evidence="2 3">TMW2.2077</strain>
    </source>
</reference>
<dbReference type="SUPFAM" id="SSF53254">
    <property type="entry name" value="Phosphoglycerate mutase-like"/>
    <property type="match status" value="1"/>
</dbReference>
<feature type="transmembrane region" description="Helical" evidence="1">
    <location>
        <begin position="25"/>
        <end position="47"/>
    </location>
</feature>
<accession>A0ABS1ZLE8</accession>
<evidence type="ECO:0000313" key="2">
    <source>
        <dbReference type="EMBL" id="MBM1197280.1"/>
    </source>
</evidence>
<gene>
    <name evidence="2" type="ORF">GYN02_19135</name>
</gene>
<dbReference type="Gene3D" id="3.40.50.1240">
    <property type="entry name" value="Phosphoglycerate mutase-like"/>
    <property type="match status" value="1"/>
</dbReference>
<dbReference type="EMBL" id="JAAEBW010000013">
    <property type="protein sequence ID" value="MBM1197280.1"/>
    <property type="molecule type" value="Genomic_DNA"/>
</dbReference>
<evidence type="ECO:0000313" key="3">
    <source>
        <dbReference type="Proteomes" id="UP000809529"/>
    </source>
</evidence>
<keyword evidence="1" id="KW-1133">Transmembrane helix</keyword>
<dbReference type="Proteomes" id="UP000809529">
    <property type="component" value="Unassembled WGS sequence"/>
</dbReference>
<evidence type="ECO:0000256" key="1">
    <source>
        <dbReference type="SAM" id="Phobius"/>
    </source>
</evidence>
<keyword evidence="1" id="KW-0812">Transmembrane</keyword>
<comment type="caution">
    <text evidence="2">The sequence shown here is derived from an EMBL/GenBank/DDBJ whole genome shotgun (WGS) entry which is preliminary data.</text>
</comment>
<organism evidence="2 3">
    <name type="scientific">Pseudomonas weihenstephanensis</name>
    <dbReference type="NCBI Taxonomy" id="1608994"/>
    <lineage>
        <taxon>Bacteria</taxon>
        <taxon>Pseudomonadati</taxon>
        <taxon>Pseudomonadota</taxon>
        <taxon>Gammaproteobacteria</taxon>
        <taxon>Pseudomonadales</taxon>
        <taxon>Pseudomonadaceae</taxon>
        <taxon>Pseudomonas</taxon>
    </lineage>
</organism>
<name>A0ABS1ZLE8_9PSED</name>
<protein>
    <submittedName>
        <fullName evidence="2">Histidine phosphatase family protein</fullName>
    </submittedName>
</protein>
<sequence length="243" mass="26644">MCIVTLSFGLTGVKGSALRSVLARYRNALVVLAASVLAIALTVQLLAPASAPNLAQPRHLDRLQTLTESWARGDVIALVRHVERCDRSRAACLGPVDGVTLRATSTARRLGADFQHLGLQSVDVYSSLLTRARQTADFMFERPVQPQDWLFNCRGSMLRDALKHKVAGRNLILVTHSECMDQLEKSMHVATDTTFSYGASLFINAPGTNTPPQMLGFIETQDWKKVLPAQVASVHEEADMPHL</sequence>
<dbReference type="InterPro" id="IPR029033">
    <property type="entry name" value="His_PPase_superfam"/>
</dbReference>
<proteinExistence type="predicted"/>